<dbReference type="EMBL" id="BK015656">
    <property type="protein sequence ID" value="DAE18494.1"/>
    <property type="molecule type" value="Genomic_DNA"/>
</dbReference>
<protein>
    <submittedName>
        <fullName evidence="1">Zipper dimerization domain transcription factor-like protein</fullName>
    </submittedName>
</protein>
<proteinExistence type="predicted"/>
<organism evidence="1">
    <name type="scientific">Siphoviridae sp. ctNs77</name>
    <dbReference type="NCBI Taxonomy" id="2825473"/>
    <lineage>
        <taxon>Viruses</taxon>
        <taxon>Duplodnaviria</taxon>
        <taxon>Heunggongvirae</taxon>
        <taxon>Uroviricota</taxon>
        <taxon>Caudoviricetes</taxon>
    </lineage>
</organism>
<accession>A0A8S5QGR9</accession>
<evidence type="ECO:0000313" key="1">
    <source>
        <dbReference type="EMBL" id="DAE18494.1"/>
    </source>
</evidence>
<sequence length="43" mass="4871">MAKEWKAGDYIPVQYINALEKEVEELRKFAPGDGDEDVDKSEG</sequence>
<name>A0A8S5QGR9_9CAUD</name>
<reference evidence="1" key="1">
    <citation type="journal article" date="2021" name="Proc. Natl. Acad. Sci. U.S.A.">
        <title>A Catalog of Tens of Thousands of Viruses from Human Metagenomes Reveals Hidden Associations with Chronic Diseases.</title>
        <authorList>
            <person name="Tisza M.J."/>
            <person name="Buck C.B."/>
        </authorList>
    </citation>
    <scope>NUCLEOTIDE SEQUENCE</scope>
    <source>
        <strain evidence="1">CtNs77</strain>
    </source>
</reference>